<sequence>MFYKPFIFVVDVVHDGIFQKADKRSEELPVDGVPLKPMLAHPTKGISEIMKRFGEAEFASEYKYDGERGQIHMEDSGVVHIYSRNQEDNTSKYPDIIEKIRDCILSNVSSFIVDAEIVAWDQDAKSILPFQILTSRKRKEVEGRFSFAKNLDSSDVDEINEFLDEAIK</sequence>
<dbReference type="Gene3D" id="3.30.470.30">
    <property type="entry name" value="DNA ligase/mRNA capping enzyme"/>
    <property type="match status" value="1"/>
</dbReference>
<keyword evidence="5" id="KW-1185">Reference proteome</keyword>
<reference evidence="5" key="1">
    <citation type="journal article" date="2014" name="Nat. Genet.">
        <title>Genome of the human hookworm Necator americanus.</title>
        <authorList>
            <person name="Tang Y.T."/>
            <person name="Gao X."/>
            <person name="Rosa B.A."/>
            <person name="Abubucker S."/>
            <person name="Hallsworth-Pepin K."/>
            <person name="Martin J."/>
            <person name="Tyagi R."/>
            <person name="Heizer E."/>
            <person name="Zhang X."/>
            <person name="Bhonagiri-Palsikar V."/>
            <person name="Minx P."/>
            <person name="Warren W.C."/>
            <person name="Wang Q."/>
            <person name="Zhan B."/>
            <person name="Hotez P.J."/>
            <person name="Sternberg P.W."/>
            <person name="Dougall A."/>
            <person name="Gaze S.T."/>
            <person name="Mulvenna J."/>
            <person name="Sotillo J."/>
            <person name="Ranganathan S."/>
            <person name="Rabelo E.M."/>
            <person name="Wilson R.K."/>
            <person name="Felgner P.L."/>
            <person name="Bethony J."/>
            <person name="Hawdon J.M."/>
            <person name="Gasser R.B."/>
            <person name="Loukas A."/>
            <person name="Mitreva M."/>
        </authorList>
    </citation>
    <scope>NUCLEOTIDE SEQUENCE [LARGE SCALE GENOMIC DNA]</scope>
</reference>
<dbReference type="Proteomes" id="UP000053676">
    <property type="component" value="Unassembled WGS sequence"/>
</dbReference>
<dbReference type="Pfam" id="PF01068">
    <property type="entry name" value="DNA_ligase_A_M"/>
    <property type="match status" value="1"/>
</dbReference>
<organism evidence="4 5">
    <name type="scientific">Necator americanus</name>
    <name type="common">Human hookworm</name>
    <dbReference type="NCBI Taxonomy" id="51031"/>
    <lineage>
        <taxon>Eukaryota</taxon>
        <taxon>Metazoa</taxon>
        <taxon>Ecdysozoa</taxon>
        <taxon>Nematoda</taxon>
        <taxon>Chromadorea</taxon>
        <taxon>Rhabditida</taxon>
        <taxon>Rhabditina</taxon>
        <taxon>Rhabditomorpha</taxon>
        <taxon>Strongyloidea</taxon>
        <taxon>Ancylostomatidae</taxon>
        <taxon>Bunostominae</taxon>
        <taxon>Necator</taxon>
    </lineage>
</organism>
<proteinExistence type="inferred from homology"/>
<dbReference type="GO" id="GO:0005634">
    <property type="term" value="C:nucleus"/>
    <property type="evidence" value="ECO:0007669"/>
    <property type="project" value="TreeGrafter"/>
</dbReference>
<feature type="domain" description="ATP-dependent DNA ligase family profile" evidence="3">
    <location>
        <begin position="37"/>
        <end position="141"/>
    </location>
</feature>
<dbReference type="OrthoDB" id="206088at2759"/>
<name>W2TR87_NECAM</name>
<dbReference type="GO" id="GO:0006310">
    <property type="term" value="P:DNA recombination"/>
    <property type="evidence" value="ECO:0007669"/>
    <property type="project" value="InterPro"/>
</dbReference>
<dbReference type="PROSITE" id="PS00697">
    <property type="entry name" value="DNA_LIGASE_A1"/>
    <property type="match status" value="1"/>
</dbReference>
<dbReference type="AlphaFoldDB" id="W2TR87"/>
<dbReference type="PANTHER" id="PTHR45674">
    <property type="entry name" value="DNA LIGASE 1/3 FAMILY MEMBER"/>
    <property type="match status" value="1"/>
</dbReference>
<dbReference type="EMBL" id="KI657968">
    <property type="protein sequence ID" value="ETN84283.1"/>
    <property type="molecule type" value="Genomic_DNA"/>
</dbReference>
<dbReference type="InterPro" id="IPR012310">
    <property type="entry name" value="DNA_ligase_ATP-dep_cent"/>
</dbReference>
<dbReference type="InterPro" id="IPR016059">
    <property type="entry name" value="DNA_ligase_ATP-dep_CS"/>
</dbReference>
<feature type="non-terminal residue" evidence="4">
    <location>
        <position position="168"/>
    </location>
</feature>
<dbReference type="GO" id="GO:0003910">
    <property type="term" value="F:DNA ligase (ATP) activity"/>
    <property type="evidence" value="ECO:0007669"/>
    <property type="project" value="InterPro"/>
</dbReference>
<dbReference type="GO" id="GO:0006281">
    <property type="term" value="P:DNA repair"/>
    <property type="evidence" value="ECO:0007669"/>
    <property type="project" value="InterPro"/>
</dbReference>
<accession>W2TR87</accession>
<dbReference type="GO" id="GO:1903461">
    <property type="term" value="P:Okazaki fragment processing involved in mitotic DNA replication"/>
    <property type="evidence" value="ECO:0007669"/>
    <property type="project" value="TreeGrafter"/>
</dbReference>
<evidence type="ECO:0000313" key="5">
    <source>
        <dbReference type="Proteomes" id="UP000053676"/>
    </source>
</evidence>
<dbReference type="STRING" id="51031.W2TR87"/>
<evidence type="ECO:0000256" key="2">
    <source>
        <dbReference type="ARBA" id="ARBA00022598"/>
    </source>
</evidence>
<evidence type="ECO:0000256" key="1">
    <source>
        <dbReference type="ARBA" id="ARBA00007572"/>
    </source>
</evidence>
<dbReference type="SUPFAM" id="SSF56091">
    <property type="entry name" value="DNA ligase/mRNA capping enzyme, catalytic domain"/>
    <property type="match status" value="1"/>
</dbReference>
<dbReference type="GO" id="GO:0005739">
    <property type="term" value="C:mitochondrion"/>
    <property type="evidence" value="ECO:0007669"/>
    <property type="project" value="TreeGrafter"/>
</dbReference>
<dbReference type="GO" id="GO:0005524">
    <property type="term" value="F:ATP binding"/>
    <property type="evidence" value="ECO:0007669"/>
    <property type="project" value="InterPro"/>
</dbReference>
<dbReference type="PANTHER" id="PTHR45674:SF4">
    <property type="entry name" value="DNA LIGASE 1"/>
    <property type="match status" value="1"/>
</dbReference>
<evidence type="ECO:0000313" key="4">
    <source>
        <dbReference type="EMBL" id="ETN84283.1"/>
    </source>
</evidence>
<gene>
    <name evidence="4" type="ORF">NECAME_17176</name>
</gene>
<evidence type="ECO:0000259" key="3">
    <source>
        <dbReference type="Pfam" id="PF01068"/>
    </source>
</evidence>
<dbReference type="KEGG" id="nai:NECAME_17176"/>
<comment type="similarity">
    <text evidence="1">Belongs to the ATP-dependent DNA ligase family.</text>
</comment>
<protein>
    <submittedName>
        <fullName evidence="4">ATP-dependent DNA ligase domain protein</fullName>
    </submittedName>
</protein>
<keyword evidence="2 4" id="KW-0436">Ligase</keyword>
<dbReference type="InterPro" id="IPR050191">
    <property type="entry name" value="ATP-dep_DNA_ligase"/>
</dbReference>